<proteinExistence type="predicted"/>
<dbReference type="CDD" id="cd00821">
    <property type="entry name" value="PH"/>
    <property type="match status" value="1"/>
</dbReference>
<evidence type="ECO:0000259" key="2">
    <source>
        <dbReference type="PROSITE" id="PS50003"/>
    </source>
</evidence>
<dbReference type="InterPro" id="IPR011993">
    <property type="entry name" value="PH-like_dom_sf"/>
</dbReference>
<evidence type="ECO:0000313" key="3">
    <source>
        <dbReference type="EMBL" id="CAE0121328.1"/>
    </source>
</evidence>
<dbReference type="Gene3D" id="2.30.29.30">
    <property type="entry name" value="Pleckstrin-homology domain (PH domain)/Phosphotyrosine-binding domain (PTB)"/>
    <property type="match status" value="1"/>
</dbReference>
<feature type="domain" description="PH" evidence="2">
    <location>
        <begin position="4"/>
        <end position="104"/>
    </location>
</feature>
<dbReference type="InterPro" id="IPR001849">
    <property type="entry name" value="PH_domain"/>
</dbReference>
<gene>
    <name evidence="3" type="ORF">HERI1096_LOCUS22029</name>
</gene>
<sequence length="145" mass="15978">MSGAKPLAGYLRKQHHSSTFSKWGMRYFITDEVKGRLHMSKGPRKVATVSISLSEIASISRLSLEHSGVPHAFEIIFPPMRLVVAAADADEVSRWIDHLVSRAAFWREKWRLEGPAVAMTTTGAKSRESGSNEEPVEVTATAETG</sequence>
<dbReference type="PROSITE" id="PS50003">
    <property type="entry name" value="PH_DOMAIN"/>
    <property type="match status" value="1"/>
</dbReference>
<dbReference type="Pfam" id="PF00169">
    <property type="entry name" value="PH"/>
    <property type="match status" value="1"/>
</dbReference>
<feature type="region of interest" description="Disordered" evidence="1">
    <location>
        <begin position="121"/>
        <end position="145"/>
    </location>
</feature>
<dbReference type="SUPFAM" id="SSF50729">
    <property type="entry name" value="PH domain-like"/>
    <property type="match status" value="1"/>
</dbReference>
<evidence type="ECO:0000256" key="1">
    <source>
        <dbReference type="SAM" id="MobiDB-lite"/>
    </source>
</evidence>
<accession>A0A7S3B0Q3</accession>
<organism evidence="3">
    <name type="scientific">Haptolina ericina</name>
    <dbReference type="NCBI Taxonomy" id="156174"/>
    <lineage>
        <taxon>Eukaryota</taxon>
        <taxon>Haptista</taxon>
        <taxon>Haptophyta</taxon>
        <taxon>Prymnesiophyceae</taxon>
        <taxon>Prymnesiales</taxon>
        <taxon>Prymnesiaceae</taxon>
        <taxon>Haptolina</taxon>
    </lineage>
</organism>
<dbReference type="SMART" id="SM00233">
    <property type="entry name" value="PH"/>
    <property type="match status" value="1"/>
</dbReference>
<name>A0A7S3B0Q3_9EUKA</name>
<dbReference type="AlphaFoldDB" id="A0A7S3B0Q3"/>
<protein>
    <recommendedName>
        <fullName evidence="2">PH domain-containing protein</fullName>
    </recommendedName>
</protein>
<reference evidence="3" key="1">
    <citation type="submission" date="2021-01" db="EMBL/GenBank/DDBJ databases">
        <authorList>
            <person name="Corre E."/>
            <person name="Pelletier E."/>
            <person name="Niang G."/>
            <person name="Scheremetjew M."/>
            <person name="Finn R."/>
            <person name="Kale V."/>
            <person name="Holt S."/>
            <person name="Cochrane G."/>
            <person name="Meng A."/>
            <person name="Brown T."/>
            <person name="Cohen L."/>
        </authorList>
    </citation>
    <scope>NUCLEOTIDE SEQUENCE</scope>
    <source>
        <strain evidence="3">CCMP281</strain>
    </source>
</reference>
<dbReference type="EMBL" id="HBHX01039720">
    <property type="protein sequence ID" value="CAE0121328.1"/>
    <property type="molecule type" value="Transcribed_RNA"/>
</dbReference>